<evidence type="ECO:0000256" key="4">
    <source>
        <dbReference type="ARBA" id="ARBA00022516"/>
    </source>
</evidence>
<evidence type="ECO:0000256" key="6">
    <source>
        <dbReference type="ARBA" id="ARBA00022692"/>
    </source>
</evidence>
<evidence type="ECO:0000259" key="16">
    <source>
        <dbReference type="SMART" id="SM00563"/>
    </source>
</evidence>
<dbReference type="Pfam" id="PF01553">
    <property type="entry name" value="Acyltransferase"/>
    <property type="match status" value="1"/>
</dbReference>
<evidence type="ECO:0000256" key="7">
    <source>
        <dbReference type="ARBA" id="ARBA00022989"/>
    </source>
</evidence>
<evidence type="ECO:0000256" key="12">
    <source>
        <dbReference type="ARBA" id="ARBA00023315"/>
    </source>
</evidence>
<evidence type="ECO:0000256" key="3">
    <source>
        <dbReference type="ARBA" id="ARBA00008655"/>
    </source>
</evidence>
<keyword evidence="8" id="KW-0443">Lipid metabolism</keyword>
<dbReference type="GO" id="GO:0019432">
    <property type="term" value="P:triglyceride biosynthetic process"/>
    <property type="evidence" value="ECO:0007669"/>
    <property type="project" value="TreeGrafter"/>
</dbReference>
<organism evidence="17 18">
    <name type="scientific">Aphidius gifuensis</name>
    <name type="common">Parasitoid wasp</name>
    <dbReference type="NCBI Taxonomy" id="684658"/>
    <lineage>
        <taxon>Eukaryota</taxon>
        <taxon>Metazoa</taxon>
        <taxon>Ecdysozoa</taxon>
        <taxon>Arthropoda</taxon>
        <taxon>Hexapoda</taxon>
        <taxon>Insecta</taxon>
        <taxon>Pterygota</taxon>
        <taxon>Neoptera</taxon>
        <taxon>Endopterygota</taxon>
        <taxon>Hymenoptera</taxon>
        <taxon>Apocrita</taxon>
        <taxon>Ichneumonoidea</taxon>
        <taxon>Braconidae</taxon>
        <taxon>Aphidiinae</taxon>
        <taxon>Aphidius</taxon>
    </lineage>
</organism>
<accession>A0A835CVW5</accession>
<keyword evidence="11" id="KW-1208">Phospholipid metabolism</keyword>
<gene>
    <name evidence="17" type="ORF">HCN44_004307</name>
</gene>
<keyword evidence="7 15" id="KW-1133">Transmembrane helix</keyword>
<evidence type="ECO:0000256" key="14">
    <source>
        <dbReference type="SAM" id="MobiDB-lite"/>
    </source>
</evidence>
<protein>
    <recommendedName>
        <fullName evidence="16">Phospholipid/glycerol acyltransferase domain-containing protein</fullName>
    </recommendedName>
</protein>
<dbReference type="OrthoDB" id="10051137at2759"/>
<dbReference type="AlphaFoldDB" id="A0A835CVW5"/>
<dbReference type="EMBL" id="JACMRX010000002">
    <property type="protein sequence ID" value="KAF7994835.1"/>
    <property type="molecule type" value="Genomic_DNA"/>
</dbReference>
<comment type="pathway">
    <text evidence="2">Lipid metabolism.</text>
</comment>
<dbReference type="GO" id="GO:0008654">
    <property type="term" value="P:phospholipid biosynthetic process"/>
    <property type="evidence" value="ECO:0007669"/>
    <property type="project" value="UniProtKB-KW"/>
</dbReference>
<evidence type="ECO:0000313" key="17">
    <source>
        <dbReference type="EMBL" id="KAF7994835.1"/>
    </source>
</evidence>
<dbReference type="GO" id="GO:0016020">
    <property type="term" value="C:membrane"/>
    <property type="evidence" value="ECO:0007669"/>
    <property type="project" value="UniProtKB-SubCell"/>
</dbReference>
<evidence type="ECO:0000256" key="2">
    <source>
        <dbReference type="ARBA" id="ARBA00005189"/>
    </source>
</evidence>
<dbReference type="PANTHER" id="PTHR23063">
    <property type="entry name" value="PHOSPHOLIPID ACYLTRANSFERASE"/>
    <property type="match status" value="1"/>
</dbReference>
<feature type="region of interest" description="Disordered" evidence="14">
    <location>
        <begin position="556"/>
        <end position="575"/>
    </location>
</feature>
<evidence type="ECO:0000256" key="5">
    <source>
        <dbReference type="ARBA" id="ARBA00022679"/>
    </source>
</evidence>
<dbReference type="GO" id="GO:0004366">
    <property type="term" value="F:glycerol-3-phosphate O-acyltransferase activity"/>
    <property type="evidence" value="ECO:0007669"/>
    <property type="project" value="TreeGrafter"/>
</dbReference>
<evidence type="ECO:0000256" key="15">
    <source>
        <dbReference type="SAM" id="Phobius"/>
    </source>
</evidence>
<keyword evidence="10" id="KW-0594">Phospholipid biosynthesis</keyword>
<comment type="similarity">
    <text evidence="3">Belongs to the 1-acyl-sn-glycerol-3-phosphate acyltransferase family.</text>
</comment>
<name>A0A835CVW5_APHGI</name>
<dbReference type="InterPro" id="IPR002123">
    <property type="entry name" value="Plipid/glycerol_acylTrfase"/>
</dbReference>
<dbReference type="SUPFAM" id="SSF69593">
    <property type="entry name" value="Glycerol-3-phosphate (1)-acyltransferase"/>
    <property type="match status" value="1"/>
</dbReference>
<comment type="caution">
    <text evidence="17">The sequence shown here is derived from an EMBL/GenBank/DDBJ whole genome shotgun (WGS) entry which is preliminary data.</text>
</comment>
<evidence type="ECO:0000256" key="8">
    <source>
        <dbReference type="ARBA" id="ARBA00023098"/>
    </source>
</evidence>
<feature type="transmembrane region" description="Helical" evidence="15">
    <location>
        <begin position="6"/>
        <end position="30"/>
    </location>
</feature>
<comment type="pathway">
    <text evidence="13">Phospholipid metabolism.</text>
</comment>
<reference evidence="17 18" key="1">
    <citation type="submission" date="2020-08" db="EMBL/GenBank/DDBJ databases">
        <title>Aphidius gifuensis genome sequencing and assembly.</title>
        <authorList>
            <person name="Du Z."/>
        </authorList>
    </citation>
    <scope>NUCLEOTIDE SEQUENCE [LARGE SCALE GENOMIC DNA]</scope>
    <source>
        <strain evidence="17">YNYX2018</strain>
        <tissue evidence="17">Adults</tissue>
    </source>
</reference>
<evidence type="ECO:0000256" key="11">
    <source>
        <dbReference type="ARBA" id="ARBA00023264"/>
    </source>
</evidence>
<dbReference type="GO" id="GO:0005783">
    <property type="term" value="C:endoplasmic reticulum"/>
    <property type="evidence" value="ECO:0007669"/>
    <property type="project" value="TreeGrafter"/>
</dbReference>
<dbReference type="PANTHER" id="PTHR23063:SF2">
    <property type="entry name" value="GLYCEROL-3-PHOSPHATE ACYLTRANSFERASE 4, ISOFORM D-RELATED"/>
    <property type="match status" value="1"/>
</dbReference>
<keyword evidence="4" id="KW-0444">Lipid biosynthesis</keyword>
<comment type="subcellular location">
    <subcellularLocation>
        <location evidence="1">Membrane</location>
    </subcellularLocation>
</comment>
<keyword evidence="12" id="KW-0012">Acyltransferase</keyword>
<dbReference type="Proteomes" id="UP000639338">
    <property type="component" value="Unassembled WGS sequence"/>
</dbReference>
<evidence type="ECO:0000256" key="1">
    <source>
        <dbReference type="ARBA" id="ARBA00004370"/>
    </source>
</evidence>
<feature type="transmembrane region" description="Helical" evidence="15">
    <location>
        <begin position="226"/>
        <end position="248"/>
    </location>
</feature>
<feature type="compositionally biased region" description="Basic and acidic residues" evidence="14">
    <location>
        <begin position="557"/>
        <end position="575"/>
    </location>
</feature>
<keyword evidence="5" id="KW-0808">Transferase</keyword>
<dbReference type="SMART" id="SM00563">
    <property type="entry name" value="PlsC"/>
    <property type="match status" value="1"/>
</dbReference>
<keyword evidence="6 15" id="KW-0812">Transmembrane</keyword>
<keyword evidence="9 15" id="KW-0472">Membrane</keyword>
<evidence type="ECO:0000256" key="9">
    <source>
        <dbReference type="ARBA" id="ARBA00023136"/>
    </source>
</evidence>
<evidence type="ECO:0000313" key="18">
    <source>
        <dbReference type="Proteomes" id="UP000639338"/>
    </source>
</evidence>
<sequence>MALFMSVVSFACSLLLTPFLMFLLAIIFLASIGKSLGIRKLYIKILLALFEFGRQNIENVRREKAYLETNCESEDEGGGLSPTSDYPKSDLLKKQMLQQNGTARNVVIARSKDLILSPDPSSKENGNCKNVDKTDSITKDEEHTLHPQKSFETLQTVFDPAFCLDYIKAGVEAIIEDEVTSRFEAEELKNWNLLTRTNRQYEFISWKLTVIWMCGFFMRYCFLLPLRILICFVGVMYLMTATFVIGFLPRGRFRALVYDHAYRTSFRIMARSLSSIITIHNPQYKPKPGGLCTANHTTTFDVCILSTETTFSLVMWLTVCTAVVGYVPESNFKRWLNYKVSIMCFAVLSSALSSVITYHNSDNRPVRGICVANHTSPIDVLVLMCDNCYSLIGQRHGGFLGILQRALARASPHIWFERSEVKDREAVTRRLKKHVSDPTNPPILIFPEGTCINNTSVMQFKKGSFEVGGVIYPVAIKYDPRFGDAFWNSSRYSMIHYLYMMMSSWAIVCDVWYLPPMYREEGESSIDFANRVKSVIARQGGLVDLQWDGQLKRMKPKKEWREKQQEEFSKRLKIE</sequence>
<dbReference type="InterPro" id="IPR045252">
    <property type="entry name" value="LPCAT1-like"/>
</dbReference>
<feature type="domain" description="Phospholipid/glycerol acyltransferase" evidence="16">
    <location>
        <begin position="368"/>
        <end position="479"/>
    </location>
</feature>
<evidence type="ECO:0000256" key="10">
    <source>
        <dbReference type="ARBA" id="ARBA00023209"/>
    </source>
</evidence>
<proteinExistence type="inferred from homology"/>
<dbReference type="CDD" id="cd07991">
    <property type="entry name" value="LPLAT_LPCAT1-like"/>
    <property type="match status" value="1"/>
</dbReference>
<keyword evidence="18" id="KW-1185">Reference proteome</keyword>
<evidence type="ECO:0000256" key="13">
    <source>
        <dbReference type="ARBA" id="ARBA00025707"/>
    </source>
</evidence>